<dbReference type="Proteomes" id="UP001597083">
    <property type="component" value="Unassembled WGS sequence"/>
</dbReference>
<feature type="non-terminal residue" evidence="1">
    <location>
        <position position="1"/>
    </location>
</feature>
<proteinExistence type="predicted"/>
<dbReference type="SUPFAM" id="SSF53756">
    <property type="entry name" value="UDP-Glycosyltransferase/glycogen phosphorylase"/>
    <property type="match status" value="1"/>
</dbReference>
<protein>
    <submittedName>
        <fullName evidence="1">Trehalose-6-phosphate synthase</fullName>
    </submittedName>
</protein>
<comment type="caution">
    <text evidence="1">The sequence shown here is derived from an EMBL/GenBank/DDBJ whole genome shotgun (WGS) entry which is preliminary data.</text>
</comment>
<dbReference type="Gene3D" id="3.40.50.2000">
    <property type="entry name" value="Glycogen Phosphorylase B"/>
    <property type="match status" value="1"/>
</dbReference>
<evidence type="ECO:0000313" key="1">
    <source>
        <dbReference type="EMBL" id="MFD0853073.1"/>
    </source>
</evidence>
<accession>A0ABW3CFJ7</accession>
<reference evidence="2" key="1">
    <citation type="journal article" date="2019" name="Int. J. Syst. Evol. Microbiol.">
        <title>The Global Catalogue of Microorganisms (GCM) 10K type strain sequencing project: providing services to taxonomists for standard genome sequencing and annotation.</title>
        <authorList>
            <consortium name="The Broad Institute Genomics Platform"/>
            <consortium name="The Broad Institute Genome Sequencing Center for Infectious Disease"/>
            <person name="Wu L."/>
            <person name="Ma J."/>
        </authorList>
    </citation>
    <scope>NUCLEOTIDE SEQUENCE [LARGE SCALE GENOMIC DNA]</scope>
    <source>
        <strain evidence="2">JCM 31696</strain>
    </source>
</reference>
<name>A0ABW3CFJ7_9ACTN</name>
<keyword evidence="2" id="KW-1185">Reference proteome</keyword>
<gene>
    <name evidence="1" type="ORF">ACFQ07_12610</name>
</gene>
<dbReference type="Pfam" id="PF00982">
    <property type="entry name" value="Glyco_transf_20"/>
    <property type="match status" value="1"/>
</dbReference>
<dbReference type="InterPro" id="IPR001830">
    <property type="entry name" value="Glyco_trans_20"/>
</dbReference>
<sequence>AEDAVMVNPYDVTQTAEALHKALLMPKDERTARRERLATAATALPPQQWFADQLAALD</sequence>
<evidence type="ECO:0000313" key="2">
    <source>
        <dbReference type="Proteomes" id="UP001597083"/>
    </source>
</evidence>
<organism evidence="1 2">
    <name type="scientific">Actinomadura adrarensis</name>
    <dbReference type="NCBI Taxonomy" id="1819600"/>
    <lineage>
        <taxon>Bacteria</taxon>
        <taxon>Bacillati</taxon>
        <taxon>Actinomycetota</taxon>
        <taxon>Actinomycetes</taxon>
        <taxon>Streptosporangiales</taxon>
        <taxon>Thermomonosporaceae</taxon>
        <taxon>Actinomadura</taxon>
    </lineage>
</organism>
<dbReference type="EMBL" id="JBHTIR010001864">
    <property type="protein sequence ID" value="MFD0853073.1"/>
    <property type="molecule type" value="Genomic_DNA"/>
</dbReference>